<evidence type="ECO:0000313" key="4">
    <source>
        <dbReference type="EMBL" id="PLN86352.1"/>
    </source>
</evidence>
<organism evidence="4 5">
    <name type="scientific">Aspergillus taichungensis</name>
    <dbReference type="NCBI Taxonomy" id="482145"/>
    <lineage>
        <taxon>Eukaryota</taxon>
        <taxon>Fungi</taxon>
        <taxon>Dikarya</taxon>
        <taxon>Ascomycota</taxon>
        <taxon>Pezizomycotina</taxon>
        <taxon>Eurotiomycetes</taxon>
        <taxon>Eurotiomycetidae</taxon>
        <taxon>Eurotiales</taxon>
        <taxon>Aspergillaceae</taxon>
        <taxon>Aspergillus</taxon>
        <taxon>Aspergillus subgen. Circumdati</taxon>
    </lineage>
</organism>
<feature type="region of interest" description="Disordered" evidence="1">
    <location>
        <begin position="713"/>
        <end position="812"/>
    </location>
</feature>
<feature type="region of interest" description="Disordered" evidence="1">
    <location>
        <begin position="385"/>
        <end position="408"/>
    </location>
</feature>
<feature type="transmembrane region" description="Helical" evidence="2">
    <location>
        <begin position="1032"/>
        <end position="1052"/>
    </location>
</feature>
<accession>A0A2J5I8T5</accession>
<dbReference type="Proteomes" id="UP000235023">
    <property type="component" value="Unassembled WGS sequence"/>
</dbReference>
<gene>
    <name evidence="4" type="ORF">BDW42DRAFT_93691</name>
</gene>
<feature type="compositionally biased region" description="Gly residues" evidence="1">
    <location>
        <begin position="569"/>
        <end position="578"/>
    </location>
</feature>
<evidence type="ECO:0000313" key="5">
    <source>
        <dbReference type="Proteomes" id="UP000235023"/>
    </source>
</evidence>
<keyword evidence="2" id="KW-0472">Membrane</keyword>
<feature type="signal peptide" evidence="3">
    <location>
        <begin position="1"/>
        <end position="21"/>
    </location>
</feature>
<feature type="region of interest" description="Disordered" evidence="1">
    <location>
        <begin position="152"/>
        <end position="192"/>
    </location>
</feature>
<keyword evidence="2" id="KW-1133">Transmembrane helix</keyword>
<dbReference type="AlphaFoldDB" id="A0A2J5I8T5"/>
<feature type="compositionally biased region" description="Low complexity" evidence="1">
    <location>
        <begin position="730"/>
        <end position="745"/>
    </location>
</feature>
<feature type="compositionally biased region" description="Acidic residues" evidence="1">
    <location>
        <begin position="546"/>
        <end position="556"/>
    </location>
</feature>
<keyword evidence="2" id="KW-0812">Transmembrane</keyword>
<protein>
    <recommendedName>
        <fullName evidence="6">GPI anchored protein</fullName>
    </recommendedName>
</protein>
<feature type="region of interest" description="Disordered" evidence="1">
    <location>
        <begin position="314"/>
        <end position="336"/>
    </location>
</feature>
<dbReference type="OrthoDB" id="4366934at2759"/>
<keyword evidence="5" id="KW-1185">Reference proteome</keyword>
<sequence>MKGFVGGVPVALLAAAALAQAQESIRGPAHINGGNNVRRHHADYVPGGNTLIGAPSGSDSGNDASIEFDSEFSSEVNDAYKDDHGVDVNKATDYHPHPVQNDVEEPFPDPFPVPFLTRKRQYGNTAIGGTSGSDIGNDADLSLEAEFSSEVNEGPIPIPYRRRAKRQGNSLIGGPGGSDDGNSASYDSENEFDSEVNDAVADDHHVDYDELNDIHPHPIENDITYPVEHYPVPVIFKRQGNTVIGGPGGSDDGNSAGYESENEFDSEVNDAFADDHHIDYDELNDIHPHPIENDITYPVDHPYPIPGFVKRQGNTVIGGPEGSDDGNSASYDSENEFGSEVNEAYGDDHHLDYDELNNIHPHPIKNDITYPVHEHYPIPGFVKRQGNSLIGGPGGSDDGNSASYDSENEFGSEVNNAVADDHHIDYDELNDIHPHPIKNNIKYPVHEHYPVPAIFKRQGNSVIGGPGGSDNGNDADYDSENELESKVNNLGLDDHHIDYDKLNNVHPHPVYNEAIVADVVGQPFHDPLIVKRQGESMKARAVDEDFDFDSDSDSDDDDHHTAPFKGGNTLIGGPGGSDTGNDAGYDVENEFGSEVNDAFEDDHHIDYDEATDIHPHPVHNNINSYPVPHPVGVPLVVKRQGNSVIGGPGGSDSGNDADYESEHELGSEVNEGHIDDHHIDTSVVNDIGGGGVYNHQTIPHHVPGFVPLPRDVPAANGGHGGNDYPGPIDYPGHNGYPGHIGYPGPIGYPGHGDQPGPIGYPGHEDQPGPIDYPGPGVFKGPQNPAAVNGPAMQASAQAPGSEADVHGPASQHVPTCSTVLHEVVHTVTQTLPSKPTATHLAMSSAVPMVPPVHHAPASSDLAGYGAIKDFLASKYAVPTAAMPNAATHTAQHPASTVTLHKAASSAAHMHAIPTGAVPGVPTHGAQYLASTATPHGTPSSSAHTLAMPSGAMPIGATHPAQHPASTLTVQAASTFVAIPVYVPGASSVASSSGVAPAGSSHSSVAKASQYAPASSTPAKHHGMMFTGGAAAFSPNTALVSVFCGAVALLAYAL</sequence>
<keyword evidence="3" id="KW-0732">Signal</keyword>
<proteinExistence type="predicted"/>
<evidence type="ECO:0000256" key="3">
    <source>
        <dbReference type="SAM" id="SignalP"/>
    </source>
</evidence>
<evidence type="ECO:0000256" key="2">
    <source>
        <dbReference type="SAM" id="Phobius"/>
    </source>
</evidence>
<evidence type="ECO:0008006" key="6">
    <source>
        <dbReference type="Google" id="ProtNLM"/>
    </source>
</evidence>
<feature type="region of interest" description="Disordered" evidence="1">
    <location>
        <begin position="40"/>
        <end position="63"/>
    </location>
</feature>
<feature type="region of interest" description="Disordered" evidence="1">
    <location>
        <begin position="546"/>
        <end position="583"/>
    </location>
</feature>
<dbReference type="EMBL" id="KZ559499">
    <property type="protein sequence ID" value="PLN86352.1"/>
    <property type="molecule type" value="Genomic_DNA"/>
</dbReference>
<feature type="chain" id="PRO_5014339546" description="GPI anchored protein" evidence="3">
    <location>
        <begin position="22"/>
        <end position="1053"/>
    </location>
</feature>
<name>A0A2J5I8T5_9EURO</name>
<reference evidence="5" key="1">
    <citation type="submission" date="2017-12" db="EMBL/GenBank/DDBJ databases">
        <authorList>
            <consortium name="DOE Joint Genome Institute"/>
            <person name="Mondo S.J."/>
            <person name="Kjaerbolling I."/>
            <person name="Vesth T.C."/>
            <person name="Frisvad J.C."/>
            <person name="Nybo J.L."/>
            <person name="Theobald S."/>
            <person name="Kuo A."/>
            <person name="Bowyer P."/>
            <person name="Matsuda Y."/>
            <person name="Lyhne E.K."/>
            <person name="Kogle M.E."/>
            <person name="Clum A."/>
            <person name="Lipzen A."/>
            <person name="Salamov A."/>
            <person name="Ngan C.Y."/>
            <person name="Daum C."/>
            <person name="Chiniquy J."/>
            <person name="Barry K."/>
            <person name="LaButti K."/>
            <person name="Haridas S."/>
            <person name="Simmons B.A."/>
            <person name="Magnuson J.K."/>
            <person name="Mortensen U.H."/>
            <person name="Larsen T.O."/>
            <person name="Grigoriev I.V."/>
            <person name="Baker S.E."/>
            <person name="Andersen M.R."/>
            <person name="Nordberg H.P."/>
            <person name="Cantor M.N."/>
            <person name="Hua S.X."/>
        </authorList>
    </citation>
    <scope>NUCLEOTIDE SEQUENCE [LARGE SCALE GENOMIC DNA]</scope>
    <source>
        <strain evidence="5">IBT 19404</strain>
    </source>
</reference>
<evidence type="ECO:0000256" key="1">
    <source>
        <dbReference type="SAM" id="MobiDB-lite"/>
    </source>
</evidence>